<name>A0AAX4JRX6_9TREE</name>
<dbReference type="InterPro" id="IPR039715">
    <property type="entry name" value="ZCCHC10"/>
</dbReference>
<dbReference type="GeneID" id="91093446"/>
<dbReference type="AlphaFoldDB" id="A0AAX4JRX6"/>
<reference evidence="2 3" key="1">
    <citation type="submission" date="2024-01" db="EMBL/GenBank/DDBJ databases">
        <title>Comparative genomics of Cryptococcus and Kwoniella reveals pathogenesis evolution and contrasting modes of karyotype evolution via chromosome fusion or intercentromeric recombination.</title>
        <authorList>
            <person name="Coelho M.A."/>
            <person name="David-Palma M."/>
            <person name="Shea T."/>
            <person name="Bowers K."/>
            <person name="McGinley-Smith S."/>
            <person name="Mohammad A.W."/>
            <person name="Gnirke A."/>
            <person name="Yurkov A.M."/>
            <person name="Nowrousian M."/>
            <person name="Sun S."/>
            <person name="Cuomo C.A."/>
            <person name="Heitman J."/>
        </authorList>
    </citation>
    <scope>NUCLEOTIDE SEQUENCE [LARGE SCALE GENOMIC DNA]</scope>
    <source>
        <strain evidence="2 3">CBS 6074</strain>
    </source>
</reference>
<gene>
    <name evidence="2" type="ORF">L201_002774</name>
</gene>
<feature type="compositionally biased region" description="Basic and acidic residues" evidence="1">
    <location>
        <begin position="179"/>
        <end position="191"/>
    </location>
</feature>
<feature type="compositionally biased region" description="Low complexity" evidence="1">
    <location>
        <begin position="111"/>
        <end position="146"/>
    </location>
</feature>
<feature type="compositionally biased region" description="Basic residues" evidence="1">
    <location>
        <begin position="192"/>
        <end position="209"/>
    </location>
</feature>
<dbReference type="Pfam" id="PF13917">
    <property type="entry name" value="zf-CCHC_3"/>
    <property type="match status" value="1"/>
</dbReference>
<dbReference type="PANTHER" id="PTHR13491">
    <property type="entry name" value="ZCCHC10 PROTEIN"/>
    <property type="match status" value="1"/>
</dbReference>
<evidence type="ECO:0000313" key="3">
    <source>
        <dbReference type="Proteomes" id="UP001355207"/>
    </source>
</evidence>
<feature type="compositionally biased region" description="Low complexity" evidence="1">
    <location>
        <begin position="158"/>
        <end position="170"/>
    </location>
</feature>
<evidence type="ECO:0000256" key="1">
    <source>
        <dbReference type="SAM" id="MobiDB-lite"/>
    </source>
</evidence>
<evidence type="ECO:0008006" key="4">
    <source>
        <dbReference type="Google" id="ProtNLM"/>
    </source>
</evidence>
<sequence>MWRSGPRQLNNSDRAGPNTRCQKCLKLGHHTYQCTNSRPYVARPSRTKQLSQGKIGRDQPSIELPEEFKSQNNKIGLADKILKAKEDERRKEDLKKNKQLIDKKTSRRRSSSSSDSDSSSSSSSDSDSDSGSSSSSSSSSTSIRSRSPPRRSRRKRSPSTSSSRSQSRSASPPPRRKRYDSDSEGERDLERKPRRRSPSSSRSRSRSITRRTSSDRSASPRR</sequence>
<feature type="compositionally biased region" description="Basic residues" evidence="1">
    <location>
        <begin position="147"/>
        <end position="157"/>
    </location>
</feature>
<protein>
    <recommendedName>
        <fullName evidence="4">Zinc knuckle-domain-containing protein</fullName>
    </recommendedName>
</protein>
<organism evidence="2 3">
    <name type="scientific">Kwoniella dendrophila CBS 6074</name>
    <dbReference type="NCBI Taxonomy" id="1295534"/>
    <lineage>
        <taxon>Eukaryota</taxon>
        <taxon>Fungi</taxon>
        <taxon>Dikarya</taxon>
        <taxon>Basidiomycota</taxon>
        <taxon>Agaricomycotina</taxon>
        <taxon>Tremellomycetes</taxon>
        <taxon>Tremellales</taxon>
        <taxon>Cryptococcaceae</taxon>
        <taxon>Kwoniella</taxon>
    </lineage>
</organism>
<feature type="compositionally biased region" description="Basic and acidic residues" evidence="1">
    <location>
        <begin position="84"/>
        <end position="104"/>
    </location>
</feature>
<evidence type="ECO:0000313" key="2">
    <source>
        <dbReference type="EMBL" id="WWC87876.1"/>
    </source>
</evidence>
<dbReference type="PANTHER" id="PTHR13491:SF0">
    <property type="entry name" value="ZINC FINGER CCHC DOMAIN-CONTAINING PROTEIN 10"/>
    <property type="match status" value="1"/>
</dbReference>
<proteinExistence type="predicted"/>
<feature type="region of interest" description="Disordered" evidence="1">
    <location>
        <begin position="84"/>
        <end position="222"/>
    </location>
</feature>
<dbReference type="RefSeq" id="XP_066074639.1">
    <property type="nucleotide sequence ID" value="XM_066218542.1"/>
</dbReference>
<dbReference type="Proteomes" id="UP001355207">
    <property type="component" value="Chromosome 3"/>
</dbReference>
<keyword evidence="3" id="KW-1185">Reference proteome</keyword>
<accession>A0AAX4JRX6</accession>
<dbReference type="EMBL" id="CP144100">
    <property type="protein sequence ID" value="WWC87876.1"/>
    <property type="molecule type" value="Genomic_DNA"/>
</dbReference>
<feature type="region of interest" description="Disordered" evidence="1">
    <location>
        <begin position="38"/>
        <end position="72"/>
    </location>
</feature>